<evidence type="ECO:0000313" key="2">
    <source>
        <dbReference type="Proteomes" id="UP001628281"/>
    </source>
</evidence>
<organism evidence="1 2">
    <name type="scientific">Azospirillum argentinense</name>
    <dbReference type="NCBI Taxonomy" id="2970906"/>
    <lineage>
        <taxon>Bacteria</taxon>
        <taxon>Pseudomonadati</taxon>
        <taxon>Pseudomonadota</taxon>
        <taxon>Alphaproteobacteria</taxon>
        <taxon>Rhodospirillales</taxon>
        <taxon>Azospirillaceae</taxon>
        <taxon>Azospirillum</taxon>
    </lineage>
</organism>
<keyword evidence="2" id="KW-1185">Reference proteome</keyword>
<dbReference type="EMBL" id="JBJLSN010000011">
    <property type="protein sequence ID" value="MFL7901554.1"/>
    <property type="molecule type" value="Genomic_DNA"/>
</dbReference>
<protein>
    <submittedName>
        <fullName evidence="1">Uncharacterized protein</fullName>
    </submittedName>
</protein>
<comment type="caution">
    <text evidence="1">The sequence shown here is derived from an EMBL/GenBank/DDBJ whole genome shotgun (WGS) entry which is preliminary data.</text>
</comment>
<sequence>MTAQHPIIEAMARGIMEARDPNFGNGCGCKVVDWSREAVDNPHVAQALAQARAALRVLYDHGPTPDMVHDGAHAVIDTDGPSGAVAEGVYRAMLAAVLNPTPTAKE</sequence>
<gene>
    <name evidence="1" type="ORF">ACJ41P_10505</name>
</gene>
<name>A0ABW8V4X7_9PROT</name>
<dbReference type="RefSeq" id="WP_407824017.1">
    <property type="nucleotide sequence ID" value="NZ_JBJLSN010000011.1"/>
</dbReference>
<proteinExistence type="predicted"/>
<evidence type="ECO:0000313" key="1">
    <source>
        <dbReference type="EMBL" id="MFL7901554.1"/>
    </source>
</evidence>
<dbReference type="Proteomes" id="UP001628281">
    <property type="component" value="Unassembled WGS sequence"/>
</dbReference>
<reference evidence="1 2" key="1">
    <citation type="submission" date="2024-11" db="EMBL/GenBank/DDBJ databases">
        <title>Draft genome sequences of two bacteria associated to sugarcane roots in Colombia.</title>
        <authorList>
            <person name="Pardo-Diaz S."/>
            <person name="Masmela-Mendoza J."/>
            <person name="Delgadillo-Duran P."/>
            <person name="Bautista E.J."/>
            <person name="Rojas-Tapias D.F."/>
        </authorList>
    </citation>
    <scope>NUCLEOTIDE SEQUENCE [LARGE SCALE GENOMIC DNA]</scope>
    <source>
        <strain evidence="1 2">Ap18</strain>
    </source>
</reference>
<accession>A0ABW8V4X7</accession>